<feature type="transmembrane region" description="Helical" evidence="2">
    <location>
        <begin position="122"/>
        <end position="150"/>
    </location>
</feature>
<keyword evidence="4" id="KW-0378">Hydrolase</keyword>
<feature type="transmembrane region" description="Helical" evidence="2">
    <location>
        <begin position="79"/>
        <end position="102"/>
    </location>
</feature>
<evidence type="ECO:0000313" key="5">
    <source>
        <dbReference type="Proteomes" id="UP000288291"/>
    </source>
</evidence>
<feature type="transmembrane region" description="Helical" evidence="2">
    <location>
        <begin position="37"/>
        <end position="58"/>
    </location>
</feature>
<feature type="transmembrane region" description="Helical" evidence="2">
    <location>
        <begin position="196"/>
        <end position="218"/>
    </location>
</feature>
<keyword evidence="2" id="KW-0812">Transmembrane</keyword>
<accession>A0A437STV2</accession>
<evidence type="ECO:0000313" key="4">
    <source>
        <dbReference type="EMBL" id="RVU70366.1"/>
    </source>
</evidence>
<sequence>MNTPESREGNLIRYSVYVVGYLMAIGVIKLVTQKALLHIWDLILFFLVAAMVLLFYIYRFNREQRFFARDYYIPWLSDFGLIIGLTLAVVATRIGVMYLQSYNRISWYSFQISYLKHESSSMFWFLILAVGVVLPILQEFLATGFLFNYAFRENSQIAGILGIVSSGLIFTILGFQPSLPLLVIDFLYGCLFAWSYLYTQTMWLPIYLAVVSALLTVIMT</sequence>
<feature type="transmembrane region" description="Helical" evidence="2">
    <location>
        <begin position="12"/>
        <end position="31"/>
    </location>
</feature>
<protein>
    <submittedName>
        <fullName evidence="4">CPBP family intramembrane metalloprotease</fullName>
    </submittedName>
</protein>
<reference evidence="4 5" key="1">
    <citation type="submission" date="2018-12" db="EMBL/GenBank/DDBJ databases">
        <authorList>
            <person name="Meng J."/>
        </authorList>
    </citation>
    <scope>NUCLEOTIDE SEQUENCE [LARGE SCALE GENOMIC DNA]</scope>
    <source>
        <strain evidence="4 5">HT111-2</strain>
    </source>
</reference>
<dbReference type="GO" id="GO:0004175">
    <property type="term" value="F:endopeptidase activity"/>
    <property type="evidence" value="ECO:0007669"/>
    <property type="project" value="UniProtKB-ARBA"/>
</dbReference>
<evidence type="ECO:0000256" key="1">
    <source>
        <dbReference type="ARBA" id="ARBA00009067"/>
    </source>
</evidence>
<feature type="transmembrane region" description="Helical" evidence="2">
    <location>
        <begin position="157"/>
        <end position="176"/>
    </location>
</feature>
<keyword evidence="4" id="KW-0645">Protease</keyword>
<dbReference type="RefSeq" id="WP_103661691.1">
    <property type="nucleotide sequence ID" value="NZ_ML136889.1"/>
</dbReference>
<dbReference type="Pfam" id="PF02517">
    <property type="entry name" value="Rce1-like"/>
    <property type="match status" value="1"/>
</dbReference>
<comment type="caution">
    <text evidence="4">The sequence shown here is derived from an EMBL/GenBank/DDBJ whole genome shotgun (WGS) entry which is preliminary data.</text>
</comment>
<name>A0A437STV2_9LACO</name>
<dbReference type="EMBL" id="RXIA01000021">
    <property type="protein sequence ID" value="RVU70366.1"/>
    <property type="molecule type" value="Genomic_DNA"/>
</dbReference>
<dbReference type="GO" id="GO:0080120">
    <property type="term" value="P:CAAX-box protein maturation"/>
    <property type="evidence" value="ECO:0007669"/>
    <property type="project" value="UniProtKB-ARBA"/>
</dbReference>
<evidence type="ECO:0000256" key="2">
    <source>
        <dbReference type="SAM" id="Phobius"/>
    </source>
</evidence>
<dbReference type="Proteomes" id="UP000288291">
    <property type="component" value="Unassembled WGS sequence"/>
</dbReference>
<dbReference type="AlphaFoldDB" id="A0A437STV2"/>
<feature type="domain" description="CAAX prenyl protease 2/Lysostaphin resistance protein A-like" evidence="3">
    <location>
        <begin position="122"/>
        <end position="208"/>
    </location>
</feature>
<proteinExistence type="inferred from homology"/>
<evidence type="ECO:0000259" key="3">
    <source>
        <dbReference type="Pfam" id="PF02517"/>
    </source>
</evidence>
<keyword evidence="2" id="KW-1133">Transmembrane helix</keyword>
<dbReference type="GO" id="GO:0008237">
    <property type="term" value="F:metallopeptidase activity"/>
    <property type="evidence" value="ECO:0007669"/>
    <property type="project" value="UniProtKB-KW"/>
</dbReference>
<dbReference type="GO" id="GO:0006508">
    <property type="term" value="P:proteolysis"/>
    <property type="evidence" value="ECO:0007669"/>
    <property type="project" value="UniProtKB-KW"/>
</dbReference>
<comment type="similarity">
    <text evidence="1">Belongs to the UPF0177 family.</text>
</comment>
<keyword evidence="2" id="KW-0472">Membrane</keyword>
<organism evidence="4 5">
    <name type="scientific">Lactobacillus xujianguonis</name>
    <dbReference type="NCBI Taxonomy" id="2495899"/>
    <lineage>
        <taxon>Bacteria</taxon>
        <taxon>Bacillati</taxon>
        <taxon>Bacillota</taxon>
        <taxon>Bacilli</taxon>
        <taxon>Lactobacillales</taxon>
        <taxon>Lactobacillaceae</taxon>
        <taxon>Lactobacillus</taxon>
    </lineage>
</organism>
<keyword evidence="4" id="KW-0482">Metalloprotease</keyword>
<dbReference type="InterPro" id="IPR003675">
    <property type="entry name" value="Rce1/LyrA-like_dom"/>
</dbReference>
<keyword evidence="5" id="KW-1185">Reference proteome</keyword>
<gene>
    <name evidence="4" type="ORF">EJK17_07970</name>
</gene>